<dbReference type="GO" id="GO:0000166">
    <property type="term" value="F:nucleotide binding"/>
    <property type="evidence" value="ECO:0007669"/>
    <property type="project" value="UniProtKB-KW"/>
</dbReference>
<dbReference type="GO" id="GO:0017122">
    <property type="term" value="C:protein N-acetylglucosaminyltransferase complex"/>
    <property type="evidence" value="ECO:0007669"/>
    <property type="project" value="UniProtKB-UniRule"/>
</dbReference>
<proteinExistence type="inferred from homology"/>
<keyword evidence="15" id="KW-1185">Reference proteome</keyword>
<dbReference type="SUPFAM" id="SSF53756">
    <property type="entry name" value="UDP-Glycosyltransferase/glycogen phosphorylase"/>
    <property type="match status" value="1"/>
</dbReference>
<comment type="pathway">
    <text evidence="2 11">Protein modification; protein glycosylation.</text>
</comment>
<evidence type="ECO:0000259" key="12">
    <source>
        <dbReference type="Pfam" id="PF00534"/>
    </source>
</evidence>
<evidence type="ECO:0000256" key="8">
    <source>
        <dbReference type="ARBA" id="ARBA00022741"/>
    </source>
</evidence>
<organism evidence="14 15">
    <name type="scientific">Candidatus Pseudoramibacter fermentans</name>
    <dbReference type="NCBI Taxonomy" id="2594427"/>
    <lineage>
        <taxon>Bacteria</taxon>
        <taxon>Bacillati</taxon>
        <taxon>Bacillota</taxon>
        <taxon>Clostridia</taxon>
        <taxon>Eubacteriales</taxon>
        <taxon>Eubacteriaceae</taxon>
        <taxon>Pseudoramibacter</taxon>
    </lineage>
</organism>
<dbReference type="FunFam" id="3.40.50.2000:FF:000196">
    <property type="entry name" value="UDP-N-acetylglucosamine--peptide N-acetylglucosaminyltransferase GtfA subunit"/>
    <property type="match status" value="1"/>
</dbReference>
<comment type="catalytic activity">
    <reaction evidence="10 11">
        <text>L-seryl-[protein] + UDP-N-acetyl-alpha-D-glucosamine = 3-O-[N-acetyl-alpha-D-glucosaminyl]-L-seryl-[protein] + UDP + H(+)</text>
        <dbReference type="Rhea" id="RHEA:59872"/>
        <dbReference type="Rhea" id="RHEA-COMP:9863"/>
        <dbReference type="Rhea" id="RHEA-COMP:15471"/>
        <dbReference type="ChEBI" id="CHEBI:15378"/>
        <dbReference type="ChEBI" id="CHEBI:29999"/>
        <dbReference type="ChEBI" id="CHEBI:57705"/>
        <dbReference type="ChEBI" id="CHEBI:58223"/>
        <dbReference type="ChEBI" id="CHEBI:143279"/>
    </reaction>
</comment>
<dbReference type="Pfam" id="PF00534">
    <property type="entry name" value="Glycos_transf_1"/>
    <property type="match status" value="1"/>
</dbReference>
<reference evidence="14" key="1">
    <citation type="journal article" date="2020" name="Appl. Environ. Microbiol.">
        <title>Medium-Chain Fatty Acid Synthesis by 'Candidatus Weimeria bifida' gen. nov., sp. nov., and 'Candidatus Pseudoramibacter fermentans' sp. nov.</title>
        <authorList>
            <person name="Scarborough M.J."/>
            <person name="Myers K.S."/>
            <person name="Donohue T.J."/>
            <person name="Noguera D.R."/>
        </authorList>
    </citation>
    <scope>NUCLEOTIDE SEQUENCE</scope>
    <source>
        <strain evidence="14">EUB1.1</strain>
    </source>
</reference>
<comment type="subcellular location">
    <subcellularLocation>
        <location evidence="1 11">Cell membrane</location>
        <topology evidence="11">Peripheral membrane protein</topology>
    </subcellularLocation>
    <subcellularLocation>
        <location evidence="11">Cytoplasm</location>
    </subcellularLocation>
    <text evidence="11">Cell membrane association requires GtfB.</text>
</comment>
<evidence type="ECO:0000313" key="15">
    <source>
        <dbReference type="Proteomes" id="UP000473648"/>
    </source>
</evidence>
<feature type="domain" description="GtfA extended beta-sheet meander" evidence="13">
    <location>
        <begin position="95"/>
        <end position="189"/>
    </location>
</feature>
<evidence type="ECO:0000256" key="2">
    <source>
        <dbReference type="ARBA" id="ARBA00004922"/>
    </source>
</evidence>
<dbReference type="NCBIfam" id="TIGR02918">
    <property type="entry name" value="accessory Sec system glycosyltransferase GtfA"/>
    <property type="match status" value="1"/>
</dbReference>
<accession>A0A6L5GPB9</accession>
<evidence type="ECO:0000256" key="4">
    <source>
        <dbReference type="ARBA" id="ARBA00022475"/>
    </source>
</evidence>
<evidence type="ECO:0000256" key="3">
    <source>
        <dbReference type="ARBA" id="ARBA00009481"/>
    </source>
</evidence>
<keyword evidence="5 11" id="KW-0963">Cytoplasm</keyword>
<dbReference type="CDD" id="cd04949">
    <property type="entry name" value="GT4_GtfA-like"/>
    <property type="match status" value="1"/>
</dbReference>
<dbReference type="EC" id="2.4.1.-" evidence="11"/>
<evidence type="ECO:0000256" key="1">
    <source>
        <dbReference type="ARBA" id="ARBA00004236"/>
    </source>
</evidence>
<dbReference type="AlphaFoldDB" id="A0A6L5GPB9"/>
<evidence type="ECO:0000256" key="9">
    <source>
        <dbReference type="ARBA" id="ARBA00023136"/>
    </source>
</evidence>
<feature type="binding site" evidence="11">
    <location>
        <position position="240"/>
    </location>
    <ligand>
        <name>N-acetyl-D-glucosamine</name>
        <dbReference type="ChEBI" id="CHEBI:506227"/>
    </ligand>
</feature>
<dbReference type="GO" id="GO:0005737">
    <property type="term" value="C:cytoplasm"/>
    <property type="evidence" value="ECO:0007669"/>
    <property type="project" value="UniProtKB-SubCell"/>
</dbReference>
<name>A0A6L5GPB9_9FIRM</name>
<dbReference type="InterPro" id="IPR054396">
    <property type="entry name" value="GtfA_EBD"/>
</dbReference>
<dbReference type="PANTHER" id="PTHR12526:SF629">
    <property type="entry name" value="TEICHURONIC ACID BIOSYNTHESIS GLYCOSYLTRANSFERASE TUAH-RELATED"/>
    <property type="match status" value="1"/>
</dbReference>
<comment type="subunit">
    <text evidence="11">Forms a heterotetramer with 2 subunits each of GtfA and GtfB. Part of the accessory SecA2/SecY2 protein translocation apparatus.</text>
</comment>
<evidence type="ECO:0000256" key="11">
    <source>
        <dbReference type="HAMAP-Rule" id="MF_01472"/>
    </source>
</evidence>
<comment type="caution">
    <text evidence="14">The sequence shown here is derived from an EMBL/GenBank/DDBJ whole genome shotgun (WGS) entry which is preliminary data.</text>
</comment>
<keyword evidence="9 11" id="KW-0472">Membrane</keyword>
<evidence type="ECO:0000313" key="14">
    <source>
        <dbReference type="EMBL" id="MQM72037.1"/>
    </source>
</evidence>
<dbReference type="InterPro" id="IPR014267">
    <property type="entry name" value="GtfA"/>
</dbReference>
<evidence type="ECO:0000256" key="6">
    <source>
        <dbReference type="ARBA" id="ARBA00022676"/>
    </source>
</evidence>
<feature type="binding site" evidence="11">
    <location>
        <begin position="15"/>
        <end position="18"/>
    </location>
    <ligand>
        <name>UDP</name>
        <dbReference type="ChEBI" id="CHEBI:58223"/>
    </ligand>
</feature>
<keyword evidence="8 11" id="KW-0547">Nucleotide-binding</keyword>
<keyword evidence="4 11" id="KW-1003">Cell membrane</keyword>
<evidence type="ECO:0000259" key="13">
    <source>
        <dbReference type="Pfam" id="PF22145"/>
    </source>
</evidence>
<evidence type="ECO:0000256" key="7">
    <source>
        <dbReference type="ARBA" id="ARBA00022679"/>
    </source>
</evidence>
<keyword evidence="6 11" id="KW-0328">Glycosyltransferase</keyword>
<dbReference type="InterPro" id="IPR001296">
    <property type="entry name" value="Glyco_trans_1"/>
</dbReference>
<comment type="similarity">
    <text evidence="3 11">Belongs to the glycosyltransferase group 1 family. Glycosyltransferase 4 subfamily.</text>
</comment>
<feature type="binding site" evidence="11">
    <location>
        <begin position="404"/>
        <end position="407"/>
    </location>
    <ligand>
        <name>N-acetyl-D-glucosamine</name>
        <dbReference type="ChEBI" id="CHEBI:506227"/>
    </ligand>
</feature>
<dbReference type="GO" id="GO:0016757">
    <property type="term" value="F:glycosyltransferase activity"/>
    <property type="evidence" value="ECO:0007669"/>
    <property type="project" value="UniProtKB-UniRule"/>
</dbReference>
<evidence type="ECO:0000256" key="10">
    <source>
        <dbReference type="ARBA" id="ARBA00052053"/>
    </source>
</evidence>
<comment type="function">
    <text evidence="11">Required for polymorphic O-glycosylation of the serine-rich repeat protein in this bacteria. Catalyzes the first step in glycosylation by transferring N-acetylglucosamine from UDP-GlcNAc to serine residues in the substrate protein. Part of the accessory SecA2/SecY2 system specifically required to export serine-rich repeat cell wall proteins usually encoded upstream in the same operon.</text>
</comment>
<dbReference type="Proteomes" id="UP000473648">
    <property type="component" value="Unassembled WGS sequence"/>
</dbReference>
<dbReference type="HAMAP" id="MF_01472">
    <property type="entry name" value="GtfA"/>
    <property type="match status" value="1"/>
</dbReference>
<evidence type="ECO:0000256" key="5">
    <source>
        <dbReference type="ARBA" id="ARBA00022490"/>
    </source>
</evidence>
<dbReference type="PANTHER" id="PTHR12526">
    <property type="entry name" value="GLYCOSYLTRANSFERASE"/>
    <property type="match status" value="1"/>
</dbReference>
<dbReference type="Pfam" id="PF22145">
    <property type="entry name" value="GtfA_EBD"/>
    <property type="match status" value="1"/>
</dbReference>
<dbReference type="GO" id="GO:0005886">
    <property type="term" value="C:plasma membrane"/>
    <property type="evidence" value="ECO:0007669"/>
    <property type="project" value="UniProtKB-SubCell"/>
</dbReference>
<dbReference type="Gene3D" id="3.40.50.2000">
    <property type="entry name" value="Glycogen Phosphorylase B"/>
    <property type="match status" value="2"/>
</dbReference>
<sequence length="498" mass="56926">MIYNFNLGIGWASSGVEYAQLYRARMFRGIGEPARFVFTDMFPQENIAHYTRNIGFEDEEVIWLYTFFTDFKIAPVTYTLADFLATLADRDYSVSRSGRIGRIVFTQKDNFCTLYYTSADSDRLHRVEYVSDGCLIRKDYFTYGRLYSEYYAPLDGKAHLYLRRFFNTDGSVAYEEMIDDDDVMYRFPDQLFYSKEALVGYMVRCLHLKADDTVIVDRTTGIGQAILQNCGPAQTGIVVHADHYSAGSTNADNVLWNNYYEYAFDMARHISFFVTSTDAQRNKMAVQFAQYVGQVPKIVTIPVGSLEKLREPDPQKGRRPYAIVTASRLATEKHIDWIIEACVAAKKDVPELTLDIYGAGGEYNALSQLIEEKEAGAYIRLMGQHDMTDLYQNYELYLSGSTSEGFGLSLMEAVGAGLPMIGFDVPYGNPTFIDDGRNGYLIPVDVHTTIQDHIEGLRDRVVHFFKTADRQAFQRRSYAIAEAYLTEKVMQRWKDVIR</sequence>
<protein>
    <recommendedName>
        <fullName evidence="11">UDP-N-acetylglucosamine--peptide N-acetylglucosaminyltransferase GtfA subunit</fullName>
        <ecNumber evidence="11">2.4.1.-</ecNumber>
    </recommendedName>
    <alternativeName>
        <fullName evidence="11">Glycosyltransferase GtfA</fullName>
    </alternativeName>
</protein>
<keyword evidence="7 11" id="KW-0808">Transferase</keyword>
<feature type="binding site" evidence="11">
    <location>
        <begin position="384"/>
        <end position="385"/>
    </location>
    <ligand>
        <name>UDP</name>
        <dbReference type="ChEBI" id="CHEBI:58223"/>
    </ligand>
</feature>
<feature type="domain" description="Glycosyl transferase family 1" evidence="12">
    <location>
        <begin position="318"/>
        <end position="455"/>
    </location>
</feature>
<dbReference type="EMBL" id="VOGB01000003">
    <property type="protein sequence ID" value="MQM72037.1"/>
    <property type="molecule type" value="Genomic_DNA"/>
</dbReference>
<gene>
    <name evidence="11 14" type="primary">gtfA</name>
    <name evidence="14" type="ORF">FRC53_01095</name>
</gene>
<dbReference type="UniPathway" id="UPA00378"/>